<feature type="region of interest" description="Disordered" evidence="1">
    <location>
        <begin position="488"/>
        <end position="509"/>
    </location>
</feature>
<dbReference type="Gene3D" id="2.60.200.10">
    <property type="match status" value="1"/>
</dbReference>
<dbReference type="Pfam" id="PF03166">
    <property type="entry name" value="MH2"/>
    <property type="match status" value="1"/>
</dbReference>
<dbReference type="PANTHER" id="PTHR22742:SF2">
    <property type="entry name" value="EXPANSION, ISOFORM A-RELATED"/>
    <property type="match status" value="1"/>
</dbReference>
<name>A0A4Y2A2D1_ARAVE</name>
<feature type="compositionally biased region" description="Polar residues" evidence="1">
    <location>
        <begin position="490"/>
        <end position="501"/>
    </location>
</feature>
<feature type="region of interest" description="Disordered" evidence="1">
    <location>
        <begin position="518"/>
        <end position="537"/>
    </location>
</feature>
<dbReference type="GO" id="GO:0009791">
    <property type="term" value="P:post-embryonic development"/>
    <property type="evidence" value="ECO:0007669"/>
    <property type="project" value="UniProtKB-ARBA"/>
</dbReference>
<dbReference type="SMART" id="SM00524">
    <property type="entry name" value="DWB"/>
    <property type="match status" value="1"/>
</dbReference>
<dbReference type="Gene3D" id="3.30.420.10">
    <property type="entry name" value="Ribonuclease H-like superfamily/Ribonuclease H"/>
    <property type="match status" value="1"/>
</dbReference>
<feature type="domain" description="MH2" evidence="2">
    <location>
        <begin position="212"/>
        <end position="403"/>
    </location>
</feature>
<sequence>MIYEKSPGAFSVGKVVVGSVMVWAAFSFNGQVGLAFLDGRQNSPKYIETLENHLMPFAENIGGRNCGGPDGDFLDDSSAVESRERSLLVLLLLLTRRDSCIMKYLTKKDVGHKRRVSCIYRALPPQKFIRYNASCRDDYYGGSILADAAVWQPGLNKEMVSRRKILSRSRDGLNTDFSQEEEDDVWFQKDRLFKDHIQEVLNKWKQIDDEIWAKIIVMERNRRVAKAYARAPVLTINGSDDGFDGYRIGLCGFDNPMRDAKTEEIKKHIGHGVKIKMDDSGNIMVKRISKSNVYIKEVKTEENSIGNDIVMAGGLLEIEKPVKMFDMKKFAANVNRELKKAYPDRRKLESQCISAICFVKDCPELLDCSCWVMVINAVALDMLRSKLPPVSKRASIEKITDRRQMPLPTEEDPYSVLNSCDAVSRRMSDTLKECKPPKLPPRDLNRIPVPVPDYDDWKREKPMHSMQRQSGVKDDPYYCGMKARVPNFGKKTSTQPAQHPLNQIPVRKSHSSGYLSLLRQTDKSSSIDSGRESESFSDEYSKLYGRMRTLTSPASPGVLYVGEWE</sequence>
<dbReference type="Proteomes" id="UP000499080">
    <property type="component" value="Unassembled WGS sequence"/>
</dbReference>
<dbReference type="SUPFAM" id="SSF49879">
    <property type="entry name" value="SMAD/FHA domain"/>
    <property type="match status" value="1"/>
</dbReference>
<protein>
    <recommendedName>
        <fullName evidence="2">MH2 domain-containing protein</fullName>
    </recommendedName>
</protein>
<evidence type="ECO:0000256" key="1">
    <source>
        <dbReference type="SAM" id="MobiDB-lite"/>
    </source>
</evidence>
<evidence type="ECO:0000313" key="3">
    <source>
        <dbReference type="EMBL" id="GBL73938.1"/>
    </source>
</evidence>
<evidence type="ECO:0000313" key="4">
    <source>
        <dbReference type="Proteomes" id="UP000499080"/>
    </source>
</evidence>
<dbReference type="EMBL" id="BGPR01000004">
    <property type="protein sequence ID" value="GBL73938.1"/>
    <property type="molecule type" value="Genomic_DNA"/>
</dbReference>
<dbReference type="InterPro" id="IPR036397">
    <property type="entry name" value="RNaseH_sf"/>
</dbReference>
<proteinExistence type="predicted"/>
<dbReference type="InterPro" id="IPR008984">
    <property type="entry name" value="SMAD_FHA_dom_sf"/>
</dbReference>
<dbReference type="GO" id="GO:0003676">
    <property type="term" value="F:nucleic acid binding"/>
    <property type="evidence" value="ECO:0007669"/>
    <property type="project" value="InterPro"/>
</dbReference>
<reference evidence="3 4" key="1">
    <citation type="journal article" date="2019" name="Sci. Rep.">
        <title>Orb-weaving spider Araneus ventricosus genome elucidates the spidroin gene catalogue.</title>
        <authorList>
            <person name="Kono N."/>
            <person name="Nakamura H."/>
            <person name="Ohtoshi R."/>
            <person name="Moran D.A.P."/>
            <person name="Shinohara A."/>
            <person name="Yoshida Y."/>
            <person name="Fujiwara M."/>
            <person name="Mori M."/>
            <person name="Tomita M."/>
            <person name="Arakawa K."/>
        </authorList>
    </citation>
    <scope>NUCLEOTIDE SEQUENCE [LARGE SCALE GENOMIC DNA]</scope>
</reference>
<comment type="caution">
    <text evidence="3">The sequence shown here is derived from an EMBL/GenBank/DDBJ whole genome shotgun (WGS) entry which is preliminary data.</text>
</comment>
<dbReference type="InterPro" id="IPR017855">
    <property type="entry name" value="SMAD-like_dom_sf"/>
</dbReference>
<accession>A0A4Y2A2D1</accession>
<dbReference type="GO" id="GO:0050793">
    <property type="term" value="P:regulation of developmental process"/>
    <property type="evidence" value="ECO:0007669"/>
    <property type="project" value="UniProtKB-ARBA"/>
</dbReference>
<evidence type="ECO:0000259" key="2">
    <source>
        <dbReference type="PROSITE" id="PS51076"/>
    </source>
</evidence>
<organism evidence="3 4">
    <name type="scientific">Araneus ventricosus</name>
    <name type="common">Orbweaver spider</name>
    <name type="synonym">Epeira ventricosa</name>
    <dbReference type="NCBI Taxonomy" id="182803"/>
    <lineage>
        <taxon>Eukaryota</taxon>
        <taxon>Metazoa</taxon>
        <taxon>Ecdysozoa</taxon>
        <taxon>Arthropoda</taxon>
        <taxon>Chelicerata</taxon>
        <taxon>Arachnida</taxon>
        <taxon>Araneae</taxon>
        <taxon>Araneomorphae</taxon>
        <taxon>Entelegynae</taxon>
        <taxon>Araneoidea</taxon>
        <taxon>Araneidae</taxon>
        <taxon>Araneus</taxon>
    </lineage>
</organism>
<dbReference type="PROSITE" id="PS51076">
    <property type="entry name" value="MH2"/>
    <property type="match status" value="1"/>
</dbReference>
<keyword evidence="4" id="KW-1185">Reference proteome</keyword>
<dbReference type="PANTHER" id="PTHR22742">
    <property type="entry name" value="EXPANSION, ISOFORM A-RELATED"/>
    <property type="match status" value="1"/>
</dbReference>
<dbReference type="InterPro" id="IPR001132">
    <property type="entry name" value="SMAD_dom_Dwarfin-type"/>
</dbReference>
<dbReference type="FunFam" id="2.60.200.10:FF:000006">
    <property type="entry name" value="Expansion, isoform A"/>
    <property type="match status" value="1"/>
</dbReference>
<gene>
    <name evidence="3" type="ORF">AVEN_230874_1</name>
</gene>
<feature type="region of interest" description="Disordered" evidence="1">
    <location>
        <begin position="454"/>
        <end position="475"/>
    </location>
</feature>
<dbReference type="GO" id="GO:0006355">
    <property type="term" value="P:regulation of DNA-templated transcription"/>
    <property type="evidence" value="ECO:0007669"/>
    <property type="project" value="InterPro"/>
</dbReference>
<dbReference type="OrthoDB" id="5973987at2759"/>
<dbReference type="AlphaFoldDB" id="A0A4Y2A2D1"/>
<dbReference type="GO" id="GO:0051239">
    <property type="term" value="P:regulation of multicellular organismal process"/>
    <property type="evidence" value="ECO:0007669"/>
    <property type="project" value="UniProtKB-ARBA"/>
</dbReference>